<keyword evidence="4 9" id="KW-0547">Nucleotide-binding</keyword>
<dbReference type="PANTHER" id="PTHR42918">
    <property type="entry name" value="LYSYL-TRNA SYNTHETASE"/>
    <property type="match status" value="1"/>
</dbReference>
<dbReference type="PRINTS" id="PR00982">
    <property type="entry name" value="TRNASYNTHLYS"/>
</dbReference>
<accession>A0A7G8BMY0</accession>
<dbReference type="InterPro" id="IPR045864">
    <property type="entry name" value="aa-tRNA-synth_II/BPL/LPL"/>
</dbReference>
<evidence type="ECO:0000313" key="12">
    <source>
        <dbReference type="Proteomes" id="UP000515312"/>
    </source>
</evidence>
<dbReference type="Proteomes" id="UP000515312">
    <property type="component" value="Chromosome"/>
</dbReference>
<dbReference type="KEGG" id="adin:H7849_08335"/>
<keyword evidence="9" id="KW-0460">Magnesium</keyword>
<proteinExistence type="inferred from homology"/>
<dbReference type="SUPFAM" id="SSF50249">
    <property type="entry name" value="Nucleic acid-binding proteins"/>
    <property type="match status" value="1"/>
</dbReference>
<comment type="cofactor">
    <cofactor evidence="9">
        <name>Mg(2+)</name>
        <dbReference type="ChEBI" id="CHEBI:18420"/>
    </cofactor>
    <text evidence="9">Binds 3 Mg(2+) ions per subunit.</text>
</comment>
<keyword evidence="9" id="KW-0963">Cytoplasm</keyword>
<comment type="subunit">
    <text evidence="9">Homodimer.</text>
</comment>
<dbReference type="Gene3D" id="2.40.50.140">
    <property type="entry name" value="Nucleic acid-binding proteins"/>
    <property type="match status" value="1"/>
</dbReference>
<evidence type="ECO:0000256" key="6">
    <source>
        <dbReference type="ARBA" id="ARBA00022917"/>
    </source>
</evidence>
<dbReference type="RefSeq" id="WP_186745625.1">
    <property type="nucleotide sequence ID" value="NZ_CP060394.1"/>
</dbReference>
<comment type="similarity">
    <text evidence="1 9">Belongs to the class-II aminoacyl-tRNA synthetase family.</text>
</comment>
<dbReference type="EC" id="6.1.1.6" evidence="9"/>
<evidence type="ECO:0000256" key="1">
    <source>
        <dbReference type="ARBA" id="ARBA00008226"/>
    </source>
</evidence>
<protein>
    <recommendedName>
        <fullName evidence="9">Lysine--tRNA ligase</fullName>
        <ecNumber evidence="9">6.1.1.6</ecNumber>
    </recommendedName>
    <alternativeName>
        <fullName evidence="9">Lysyl-tRNA synthetase</fullName>
        <shortName evidence="9">LysRS</shortName>
    </alternativeName>
</protein>
<dbReference type="CDD" id="cd00775">
    <property type="entry name" value="LysRS_core"/>
    <property type="match status" value="1"/>
</dbReference>
<dbReference type="InterPro" id="IPR018149">
    <property type="entry name" value="Lys-tRNA-synth_II_C"/>
</dbReference>
<dbReference type="GO" id="GO:0005524">
    <property type="term" value="F:ATP binding"/>
    <property type="evidence" value="ECO:0007669"/>
    <property type="project" value="UniProtKB-UniRule"/>
</dbReference>
<keyword evidence="2 9" id="KW-0436">Ligase</keyword>
<keyword evidence="3 9" id="KW-0479">Metal-binding</keyword>
<dbReference type="InterPro" id="IPR044136">
    <property type="entry name" value="Lys-tRNA-ligase_II_N"/>
</dbReference>
<dbReference type="InterPro" id="IPR012340">
    <property type="entry name" value="NA-bd_OB-fold"/>
</dbReference>
<dbReference type="InterPro" id="IPR002313">
    <property type="entry name" value="Lys-tRNA-ligase_II"/>
</dbReference>
<dbReference type="HAMAP" id="MF_00252">
    <property type="entry name" value="Lys_tRNA_synth_class2"/>
    <property type="match status" value="1"/>
</dbReference>
<organism evidence="11 12">
    <name type="scientific">Alloacidobacterium dinghuense</name>
    <dbReference type="NCBI Taxonomy" id="2763107"/>
    <lineage>
        <taxon>Bacteria</taxon>
        <taxon>Pseudomonadati</taxon>
        <taxon>Acidobacteriota</taxon>
        <taxon>Terriglobia</taxon>
        <taxon>Terriglobales</taxon>
        <taxon>Acidobacteriaceae</taxon>
        <taxon>Alloacidobacterium</taxon>
    </lineage>
</organism>
<dbReference type="PANTHER" id="PTHR42918:SF15">
    <property type="entry name" value="LYSINE--TRNA LIGASE, CHLOROPLASTIC_MITOCHONDRIAL"/>
    <property type="match status" value="1"/>
</dbReference>
<sequence length="548" mass="63229">MFESEFERNLFALRKEKLSQITALGQQAYPNQYISSHSIADIWQKYREATGEELEANRVEVSIAGRLMAIRGQGKAGFAHLQQNGERLQIYVRKDDVGETAFQLYKLLDLGDHIGVTGYLFRTRTGELSVHVQTISFLSKAMLALPEKYHGLSDVELRYRQRYVDLFMNTPLNEGGFDEINVRNVFVKRAQVLKAMRNFFDARGYIEVETPMMQPIAGGAAARPFVTHHNTLDMDLFLRIAPELYLKRLVVGGIDRVYEINRNFRNEGISTQHNPEFTMLEFYQAYANYHDLMQLTEELIKYVAKEVNGTLITHFNGDEIDLSKWRRFSMREAIIEFWPESAGTKPSMETFNSWQALSALLLKAEELIEQTVDMTTFPDPDDTIEKIQWIHYRLSSLRRALEGHQSAGRAIADLFEFIAEDHLIQPTIIYDFPLAISPLSKQKPDEPEWVERFEFYIGGFEVGNAFSELNDPEEQRKRFEQQITQREHGDDEAHQMDEDYVRALSYGLPPTGGEGIGIDRLTMILTGARSIRDVILFPLLRPQRESEE</sequence>
<dbReference type="CDD" id="cd04322">
    <property type="entry name" value="LysRS_N"/>
    <property type="match status" value="1"/>
</dbReference>
<feature type="binding site" evidence="9">
    <location>
        <position position="461"/>
    </location>
    <ligand>
        <name>Mg(2+)</name>
        <dbReference type="ChEBI" id="CHEBI:18420"/>
        <label>2</label>
    </ligand>
</feature>
<dbReference type="PROSITE" id="PS50862">
    <property type="entry name" value="AA_TRNA_LIGASE_II"/>
    <property type="match status" value="1"/>
</dbReference>
<keyword evidence="7 9" id="KW-0030">Aminoacyl-tRNA synthetase</keyword>
<dbReference type="Pfam" id="PF00152">
    <property type="entry name" value="tRNA-synt_2"/>
    <property type="match status" value="1"/>
</dbReference>
<evidence type="ECO:0000256" key="7">
    <source>
        <dbReference type="ARBA" id="ARBA00023146"/>
    </source>
</evidence>
<comment type="subcellular location">
    <subcellularLocation>
        <location evidence="9">Cytoplasm</location>
    </subcellularLocation>
</comment>
<evidence type="ECO:0000256" key="4">
    <source>
        <dbReference type="ARBA" id="ARBA00022741"/>
    </source>
</evidence>
<keyword evidence="12" id="KW-1185">Reference proteome</keyword>
<name>A0A7G8BMY0_9BACT</name>
<reference evidence="11 12" key="1">
    <citation type="submission" date="2020-08" db="EMBL/GenBank/DDBJ databases">
        <title>Edaphobacter telluris sp. nov. and Acidobacterium dinghuensis sp. nov., two acidobacteria isolated from forest soil.</title>
        <authorList>
            <person name="Fu J."/>
            <person name="Qiu L."/>
        </authorList>
    </citation>
    <scope>NUCLEOTIDE SEQUENCE [LARGE SCALE GENOMIC DNA]</scope>
    <source>
        <strain evidence="11">4Y35</strain>
    </source>
</reference>
<comment type="catalytic activity">
    <reaction evidence="8 9">
        <text>tRNA(Lys) + L-lysine + ATP = L-lysyl-tRNA(Lys) + AMP + diphosphate</text>
        <dbReference type="Rhea" id="RHEA:20792"/>
        <dbReference type="Rhea" id="RHEA-COMP:9696"/>
        <dbReference type="Rhea" id="RHEA-COMP:9697"/>
        <dbReference type="ChEBI" id="CHEBI:30616"/>
        <dbReference type="ChEBI" id="CHEBI:32551"/>
        <dbReference type="ChEBI" id="CHEBI:33019"/>
        <dbReference type="ChEBI" id="CHEBI:78442"/>
        <dbReference type="ChEBI" id="CHEBI:78529"/>
        <dbReference type="ChEBI" id="CHEBI:456215"/>
        <dbReference type="EC" id="6.1.1.6"/>
    </reaction>
</comment>
<dbReference type="GO" id="GO:0000287">
    <property type="term" value="F:magnesium ion binding"/>
    <property type="evidence" value="ECO:0007669"/>
    <property type="project" value="UniProtKB-UniRule"/>
</dbReference>
<dbReference type="Pfam" id="PF01336">
    <property type="entry name" value="tRNA_anti-codon"/>
    <property type="match status" value="1"/>
</dbReference>
<feature type="binding site" evidence="9">
    <location>
        <position position="454"/>
    </location>
    <ligand>
        <name>Mg(2+)</name>
        <dbReference type="ChEBI" id="CHEBI:18420"/>
        <label>1</label>
    </ligand>
</feature>
<dbReference type="GO" id="GO:0005829">
    <property type="term" value="C:cytosol"/>
    <property type="evidence" value="ECO:0007669"/>
    <property type="project" value="TreeGrafter"/>
</dbReference>
<evidence type="ECO:0000256" key="3">
    <source>
        <dbReference type="ARBA" id="ARBA00022723"/>
    </source>
</evidence>
<evidence type="ECO:0000256" key="9">
    <source>
        <dbReference type="HAMAP-Rule" id="MF_00252"/>
    </source>
</evidence>
<dbReference type="InterPro" id="IPR004364">
    <property type="entry name" value="Aa-tRNA-synt_II"/>
</dbReference>
<dbReference type="EMBL" id="CP060394">
    <property type="protein sequence ID" value="QNI33900.1"/>
    <property type="molecule type" value="Genomic_DNA"/>
</dbReference>
<keyword evidence="6 9" id="KW-0648">Protein biosynthesis</keyword>
<dbReference type="InterPro" id="IPR004365">
    <property type="entry name" value="NA-bd_OB_tRNA"/>
</dbReference>
<dbReference type="AlphaFoldDB" id="A0A7G8BMY0"/>
<evidence type="ECO:0000259" key="10">
    <source>
        <dbReference type="PROSITE" id="PS50862"/>
    </source>
</evidence>
<dbReference type="GO" id="GO:0000049">
    <property type="term" value="F:tRNA binding"/>
    <property type="evidence" value="ECO:0007669"/>
    <property type="project" value="TreeGrafter"/>
</dbReference>
<evidence type="ECO:0000256" key="5">
    <source>
        <dbReference type="ARBA" id="ARBA00022840"/>
    </source>
</evidence>
<gene>
    <name evidence="9" type="primary">lysS</name>
    <name evidence="11" type="ORF">H7849_08335</name>
</gene>
<dbReference type="SUPFAM" id="SSF55681">
    <property type="entry name" value="Class II aaRS and biotin synthetases"/>
    <property type="match status" value="1"/>
</dbReference>
<dbReference type="Gene3D" id="3.30.930.10">
    <property type="entry name" value="Bira Bifunctional Protein, Domain 2"/>
    <property type="match status" value="1"/>
</dbReference>
<dbReference type="FunFam" id="2.40.50.140:FF:000024">
    <property type="entry name" value="Lysine--tRNA ligase"/>
    <property type="match status" value="1"/>
</dbReference>
<feature type="binding site" evidence="9">
    <location>
        <position position="461"/>
    </location>
    <ligand>
        <name>Mg(2+)</name>
        <dbReference type="ChEBI" id="CHEBI:18420"/>
        <label>1</label>
    </ligand>
</feature>
<dbReference type="GO" id="GO:0006430">
    <property type="term" value="P:lysyl-tRNA aminoacylation"/>
    <property type="evidence" value="ECO:0007669"/>
    <property type="project" value="UniProtKB-UniRule"/>
</dbReference>
<keyword evidence="5 9" id="KW-0067">ATP-binding</keyword>
<feature type="domain" description="Aminoacyl-transfer RNA synthetases class-II family profile" evidence="10">
    <location>
        <begin position="192"/>
        <end position="542"/>
    </location>
</feature>
<evidence type="ECO:0000256" key="2">
    <source>
        <dbReference type="ARBA" id="ARBA00022598"/>
    </source>
</evidence>
<evidence type="ECO:0000313" key="11">
    <source>
        <dbReference type="EMBL" id="QNI33900.1"/>
    </source>
</evidence>
<evidence type="ECO:0000256" key="8">
    <source>
        <dbReference type="ARBA" id="ARBA00048573"/>
    </source>
</evidence>
<dbReference type="InterPro" id="IPR006195">
    <property type="entry name" value="aa-tRNA-synth_II"/>
</dbReference>
<dbReference type="GO" id="GO:0004824">
    <property type="term" value="F:lysine-tRNA ligase activity"/>
    <property type="evidence" value="ECO:0007669"/>
    <property type="project" value="UniProtKB-UniRule"/>
</dbReference>